<gene>
    <name evidence="7" type="ORF">TrCOL_g10076</name>
</gene>
<evidence type="ECO:0000256" key="3">
    <source>
        <dbReference type="ARBA" id="ARBA00022833"/>
    </source>
</evidence>
<dbReference type="InterPro" id="IPR013083">
    <property type="entry name" value="Znf_RING/FYVE/PHD"/>
</dbReference>
<evidence type="ECO:0000256" key="4">
    <source>
        <dbReference type="PROSITE-ProRule" id="PRU00175"/>
    </source>
</evidence>
<keyword evidence="5" id="KW-1133">Transmembrane helix</keyword>
<dbReference type="InterPro" id="IPR001841">
    <property type="entry name" value="Znf_RING"/>
</dbReference>
<keyword evidence="8" id="KW-1185">Reference proteome</keyword>
<dbReference type="PROSITE" id="PS50089">
    <property type="entry name" value="ZF_RING_2"/>
    <property type="match status" value="1"/>
</dbReference>
<evidence type="ECO:0000256" key="2">
    <source>
        <dbReference type="ARBA" id="ARBA00022771"/>
    </source>
</evidence>
<dbReference type="OrthoDB" id="8062037at2759"/>
<comment type="caution">
    <text evidence="7">The sequence shown here is derived from an EMBL/GenBank/DDBJ whole genome shotgun (WGS) entry which is preliminary data.</text>
</comment>
<keyword evidence="3" id="KW-0862">Zinc</keyword>
<dbReference type="PANTHER" id="PTHR45969">
    <property type="entry name" value="RING ZINC FINGER PROTEIN-RELATED"/>
    <property type="match status" value="1"/>
</dbReference>
<evidence type="ECO:0000256" key="1">
    <source>
        <dbReference type="ARBA" id="ARBA00022723"/>
    </source>
</evidence>
<organism evidence="7 8">
    <name type="scientific">Triparma columacea</name>
    <dbReference type="NCBI Taxonomy" id="722753"/>
    <lineage>
        <taxon>Eukaryota</taxon>
        <taxon>Sar</taxon>
        <taxon>Stramenopiles</taxon>
        <taxon>Ochrophyta</taxon>
        <taxon>Bolidophyceae</taxon>
        <taxon>Parmales</taxon>
        <taxon>Triparmaceae</taxon>
        <taxon>Triparma</taxon>
    </lineage>
</organism>
<keyword evidence="2 4" id="KW-0863">Zinc-finger</keyword>
<dbReference type="SMART" id="SM00184">
    <property type="entry name" value="RING"/>
    <property type="match status" value="1"/>
</dbReference>
<dbReference type="PANTHER" id="PTHR45969:SF69">
    <property type="entry name" value="FINGER DOMAIN PROTEIN, PUTATIVE (AFU_ORTHOLOGUE AFUA_3G12190)-RELATED"/>
    <property type="match status" value="1"/>
</dbReference>
<feature type="domain" description="RING-type" evidence="6">
    <location>
        <begin position="327"/>
        <end position="372"/>
    </location>
</feature>
<dbReference type="Pfam" id="PF13639">
    <property type="entry name" value="zf-RING_2"/>
    <property type="match status" value="1"/>
</dbReference>
<dbReference type="GO" id="GO:0016567">
    <property type="term" value="P:protein ubiquitination"/>
    <property type="evidence" value="ECO:0007669"/>
    <property type="project" value="TreeGrafter"/>
</dbReference>
<protein>
    <recommendedName>
        <fullName evidence="6">RING-type domain-containing protein</fullName>
    </recommendedName>
</protein>
<feature type="transmembrane region" description="Helical" evidence="5">
    <location>
        <begin position="243"/>
        <end position="261"/>
    </location>
</feature>
<name>A0A9W7GJN2_9STRA</name>
<keyword evidence="5" id="KW-0812">Transmembrane</keyword>
<dbReference type="Gene3D" id="3.30.40.10">
    <property type="entry name" value="Zinc/RING finger domain, C3HC4 (zinc finger)"/>
    <property type="match status" value="1"/>
</dbReference>
<keyword evidence="1" id="KW-0479">Metal-binding</keyword>
<evidence type="ECO:0000256" key="5">
    <source>
        <dbReference type="SAM" id="Phobius"/>
    </source>
</evidence>
<dbReference type="SMART" id="SM00744">
    <property type="entry name" value="RINGv"/>
    <property type="match status" value="1"/>
</dbReference>
<evidence type="ECO:0000313" key="7">
    <source>
        <dbReference type="EMBL" id="GMI45473.1"/>
    </source>
</evidence>
<keyword evidence="5" id="KW-0472">Membrane</keyword>
<evidence type="ECO:0000259" key="6">
    <source>
        <dbReference type="PROSITE" id="PS50089"/>
    </source>
</evidence>
<reference evidence="8" key="1">
    <citation type="journal article" date="2023" name="Commun. Biol.">
        <title>Genome analysis of Parmales, the sister group of diatoms, reveals the evolutionary specialization of diatoms from phago-mixotrophs to photoautotrophs.</title>
        <authorList>
            <person name="Ban H."/>
            <person name="Sato S."/>
            <person name="Yoshikawa S."/>
            <person name="Yamada K."/>
            <person name="Nakamura Y."/>
            <person name="Ichinomiya M."/>
            <person name="Sato N."/>
            <person name="Blanc-Mathieu R."/>
            <person name="Endo H."/>
            <person name="Kuwata A."/>
            <person name="Ogata H."/>
        </authorList>
    </citation>
    <scope>NUCLEOTIDE SEQUENCE [LARGE SCALE GENOMIC DNA]</scope>
</reference>
<dbReference type="AlphaFoldDB" id="A0A9W7GJN2"/>
<dbReference type="SUPFAM" id="SSF57850">
    <property type="entry name" value="RING/U-box"/>
    <property type="match status" value="1"/>
</dbReference>
<proteinExistence type="predicted"/>
<evidence type="ECO:0000313" key="8">
    <source>
        <dbReference type="Proteomes" id="UP001165065"/>
    </source>
</evidence>
<dbReference type="Proteomes" id="UP001165065">
    <property type="component" value="Unassembled WGS sequence"/>
</dbReference>
<dbReference type="InterPro" id="IPR011016">
    <property type="entry name" value="Znf_RING-CH"/>
</dbReference>
<dbReference type="GO" id="GO:0008270">
    <property type="term" value="F:zinc ion binding"/>
    <property type="evidence" value="ECO:0007669"/>
    <property type="project" value="UniProtKB-KW"/>
</dbReference>
<dbReference type="CDD" id="cd16448">
    <property type="entry name" value="RING-H2"/>
    <property type="match status" value="1"/>
</dbReference>
<feature type="transmembrane region" description="Helical" evidence="5">
    <location>
        <begin position="210"/>
        <end position="231"/>
    </location>
</feature>
<accession>A0A9W7GJN2</accession>
<dbReference type="EMBL" id="BRYA01000249">
    <property type="protein sequence ID" value="GMI45473.1"/>
    <property type="molecule type" value="Genomic_DNA"/>
</dbReference>
<sequence length="379" mass="41960">MFGGNFTNLRATAADDGDTIHFRQADQPPLVLTKRKLQFDPKPLEDADGLECNCYQSKSLSYKATPDHTVTFNFISLDDSNTNIKLYNGGEKARIRVAGTGKDANKECPGCVTQLYIRFPEGESDCLESSTGGFAFDNVIEFTVPESAGVYPIITDWSWEFTCNNAFRGANVDNPIATLVVVGKDIAATSYDSKTRNSRGGIRGDRKTRLALFASSLCLVLFGMIVGFNVICSDSLEVSIDALGALSFSFAILCMLTGSDFQPWVTLRRKVFFWVAVEEEDSFDPAFNVELPRRNQGRNQGSAVESDSIRVYSRQISDGGSKENDDCAICFEPLTKDSRRLANCDHAFHEKCLKGWVRSDKRGKSRTCPICRVEVDVKN</sequence>
<dbReference type="GO" id="GO:0061630">
    <property type="term" value="F:ubiquitin protein ligase activity"/>
    <property type="evidence" value="ECO:0007669"/>
    <property type="project" value="TreeGrafter"/>
</dbReference>